<dbReference type="Proteomes" id="UP000262477">
    <property type="component" value="Unassembled WGS sequence"/>
</dbReference>
<feature type="compositionally biased region" description="Basic and acidic residues" evidence="1">
    <location>
        <begin position="14"/>
        <end position="24"/>
    </location>
</feature>
<keyword evidence="3" id="KW-1185">Reference proteome</keyword>
<gene>
    <name evidence="2" type="ORF">DY245_33010</name>
</gene>
<name>A0A371PV41_STRIH</name>
<protein>
    <submittedName>
        <fullName evidence="2">Uncharacterized protein</fullName>
    </submittedName>
</protein>
<proteinExistence type="predicted"/>
<evidence type="ECO:0000256" key="1">
    <source>
        <dbReference type="SAM" id="MobiDB-lite"/>
    </source>
</evidence>
<reference evidence="2 3" key="1">
    <citation type="submission" date="2018-08" db="EMBL/GenBank/DDBJ databases">
        <title>Streptomyces NEAU-D10 sp. nov., a novel Actinomycete isolated from soil.</title>
        <authorList>
            <person name="Jin L."/>
        </authorList>
    </citation>
    <scope>NUCLEOTIDE SEQUENCE [LARGE SCALE GENOMIC DNA]</scope>
    <source>
        <strain evidence="2 3">NEAU-D10</strain>
    </source>
</reference>
<feature type="compositionally biased region" description="Gly residues" evidence="1">
    <location>
        <begin position="1"/>
        <end position="10"/>
    </location>
</feature>
<accession>A0A371PV41</accession>
<dbReference type="EMBL" id="QUAC01000284">
    <property type="protein sequence ID" value="REK86346.1"/>
    <property type="molecule type" value="Genomic_DNA"/>
</dbReference>
<evidence type="ECO:0000313" key="2">
    <source>
        <dbReference type="EMBL" id="REK86346.1"/>
    </source>
</evidence>
<sequence length="63" mass="6755">MNGSGPGPGTGDTAPERPVEDQLRRAFAARADSIDIRDLRPAAPPGAQPRRGRLPGAKRPWLR</sequence>
<organism evidence="2 3">
    <name type="scientific">Streptomyces inhibens</name>
    <dbReference type="NCBI Taxonomy" id="2293571"/>
    <lineage>
        <taxon>Bacteria</taxon>
        <taxon>Bacillati</taxon>
        <taxon>Actinomycetota</taxon>
        <taxon>Actinomycetes</taxon>
        <taxon>Kitasatosporales</taxon>
        <taxon>Streptomycetaceae</taxon>
        <taxon>Streptomyces</taxon>
    </lineage>
</organism>
<dbReference type="AlphaFoldDB" id="A0A371PV41"/>
<feature type="non-terminal residue" evidence="2">
    <location>
        <position position="63"/>
    </location>
</feature>
<evidence type="ECO:0000313" key="3">
    <source>
        <dbReference type="Proteomes" id="UP000262477"/>
    </source>
</evidence>
<comment type="caution">
    <text evidence="2">The sequence shown here is derived from an EMBL/GenBank/DDBJ whole genome shotgun (WGS) entry which is preliminary data.</text>
</comment>
<feature type="region of interest" description="Disordered" evidence="1">
    <location>
        <begin position="1"/>
        <end position="63"/>
    </location>
</feature>